<evidence type="ECO:0000313" key="2">
    <source>
        <dbReference type="EMBL" id="CAF1327575.1"/>
    </source>
</evidence>
<comment type="caution">
    <text evidence="2">The sequence shown here is derived from an EMBL/GenBank/DDBJ whole genome shotgun (WGS) entry which is preliminary data.</text>
</comment>
<dbReference type="AlphaFoldDB" id="A0A815FRN9"/>
<feature type="transmembrane region" description="Helical" evidence="1">
    <location>
        <begin position="65"/>
        <end position="85"/>
    </location>
</feature>
<keyword evidence="1" id="KW-0472">Membrane</keyword>
<keyword evidence="1" id="KW-1133">Transmembrane helix</keyword>
<feature type="transmembrane region" description="Helical" evidence="1">
    <location>
        <begin position="148"/>
        <end position="168"/>
    </location>
</feature>
<dbReference type="EMBL" id="CAJNOJ010000240">
    <property type="protein sequence ID" value="CAF1327575.1"/>
    <property type="molecule type" value="Genomic_DNA"/>
</dbReference>
<sequence length="236" mass="26638">MYENADIPISTPSRTIYQYETIASPFRTFYQNTSQQPAYVSFESIPPSIDKDNSLTPPFQKKLPIIPVIILGFCQILGGLIVLTLEVLVFDLAVGLWCGFIYALAGIAALVLAIGTDRERHQATAVLIFQLVGTYETKHFLHPIRTEISFYLALMFSITEIILHADFYQKRCLTKPHEPSREAFYQCQILLIQIGVAAFVLIHTIVFAVIYFRTTIVVLKQPHGTFNLSNAINFTC</sequence>
<evidence type="ECO:0000313" key="3">
    <source>
        <dbReference type="Proteomes" id="UP000663852"/>
    </source>
</evidence>
<proteinExistence type="predicted"/>
<protein>
    <submittedName>
        <fullName evidence="2">Uncharacterized protein</fullName>
    </submittedName>
</protein>
<gene>
    <name evidence="2" type="ORF">EDS130_LOCUS32002</name>
</gene>
<name>A0A815FRN9_ADIRI</name>
<feature type="transmembrane region" description="Helical" evidence="1">
    <location>
        <begin position="189"/>
        <end position="212"/>
    </location>
</feature>
<keyword evidence="1" id="KW-0812">Transmembrane</keyword>
<accession>A0A815FRN9</accession>
<evidence type="ECO:0000256" key="1">
    <source>
        <dbReference type="SAM" id="Phobius"/>
    </source>
</evidence>
<dbReference type="Proteomes" id="UP000663852">
    <property type="component" value="Unassembled WGS sequence"/>
</dbReference>
<reference evidence="2" key="1">
    <citation type="submission" date="2021-02" db="EMBL/GenBank/DDBJ databases">
        <authorList>
            <person name="Nowell W R."/>
        </authorList>
    </citation>
    <scope>NUCLEOTIDE SEQUENCE</scope>
</reference>
<feature type="transmembrane region" description="Helical" evidence="1">
    <location>
        <begin position="92"/>
        <end position="114"/>
    </location>
</feature>
<organism evidence="2 3">
    <name type="scientific">Adineta ricciae</name>
    <name type="common">Rotifer</name>
    <dbReference type="NCBI Taxonomy" id="249248"/>
    <lineage>
        <taxon>Eukaryota</taxon>
        <taxon>Metazoa</taxon>
        <taxon>Spiralia</taxon>
        <taxon>Gnathifera</taxon>
        <taxon>Rotifera</taxon>
        <taxon>Eurotatoria</taxon>
        <taxon>Bdelloidea</taxon>
        <taxon>Adinetida</taxon>
        <taxon>Adinetidae</taxon>
        <taxon>Adineta</taxon>
    </lineage>
</organism>